<sequence length="217" mass="23487">MGTTIGTTMGTAAIIGITIASIFGALCIVAYLIRPNRTLAGPLRRWWWMLLTGHLPPPLPITHHELNSWYSHPAPASEDSTIDGLVSESTDSPVLLPGHWSPGLEHAMGEPWPTVEEVMESARRMQNPAYPVPMPLDYEATHMTGALPPATPPIPLDQEVPDVDMIEPTITHYADGSIEVTWEAEVIGVAGGGFLIFGRREGRGESAEMGSEETESD</sequence>
<dbReference type="EMBL" id="ML975151">
    <property type="protein sequence ID" value="KAF1815576.1"/>
    <property type="molecule type" value="Genomic_DNA"/>
</dbReference>
<reference evidence="4" key="3">
    <citation type="submission" date="2025-04" db="UniProtKB">
        <authorList>
            <consortium name="RefSeq"/>
        </authorList>
    </citation>
    <scope>IDENTIFICATION</scope>
    <source>
        <strain evidence="4">CBS 781.70</strain>
    </source>
</reference>
<dbReference type="Proteomes" id="UP000504638">
    <property type="component" value="Unplaced"/>
</dbReference>
<protein>
    <submittedName>
        <fullName evidence="2 4">Uncharacterized protein</fullName>
    </submittedName>
</protein>
<evidence type="ECO:0000313" key="2">
    <source>
        <dbReference type="EMBL" id="KAF1815576.1"/>
    </source>
</evidence>
<evidence type="ECO:0000313" key="4">
    <source>
        <dbReference type="RefSeq" id="XP_033537207.1"/>
    </source>
</evidence>
<dbReference type="AlphaFoldDB" id="A0A6G1GCD0"/>
<evidence type="ECO:0000313" key="3">
    <source>
        <dbReference type="Proteomes" id="UP000504638"/>
    </source>
</evidence>
<keyword evidence="1" id="KW-0812">Transmembrane</keyword>
<feature type="transmembrane region" description="Helical" evidence="1">
    <location>
        <begin position="12"/>
        <end position="33"/>
    </location>
</feature>
<accession>A0A6G1GCD0</accession>
<dbReference type="GeneID" id="54414816"/>
<organism evidence="2">
    <name type="scientific">Eremomyces bilateralis CBS 781.70</name>
    <dbReference type="NCBI Taxonomy" id="1392243"/>
    <lineage>
        <taxon>Eukaryota</taxon>
        <taxon>Fungi</taxon>
        <taxon>Dikarya</taxon>
        <taxon>Ascomycota</taxon>
        <taxon>Pezizomycotina</taxon>
        <taxon>Dothideomycetes</taxon>
        <taxon>Dothideomycetes incertae sedis</taxon>
        <taxon>Eremomycetales</taxon>
        <taxon>Eremomycetaceae</taxon>
        <taxon>Eremomyces</taxon>
    </lineage>
</organism>
<keyword evidence="1" id="KW-1133">Transmembrane helix</keyword>
<dbReference type="RefSeq" id="XP_033537207.1">
    <property type="nucleotide sequence ID" value="XM_033674246.1"/>
</dbReference>
<gene>
    <name evidence="2 4" type="ORF">P152DRAFT_189307</name>
</gene>
<keyword evidence="1" id="KW-0472">Membrane</keyword>
<proteinExistence type="predicted"/>
<name>A0A6G1GCD0_9PEZI</name>
<reference evidence="2 4" key="1">
    <citation type="submission" date="2020-01" db="EMBL/GenBank/DDBJ databases">
        <authorList>
            <consortium name="DOE Joint Genome Institute"/>
            <person name="Haridas S."/>
            <person name="Albert R."/>
            <person name="Binder M."/>
            <person name="Bloem J."/>
            <person name="Labutti K."/>
            <person name="Salamov A."/>
            <person name="Andreopoulos B."/>
            <person name="Baker S.E."/>
            <person name="Barry K."/>
            <person name="Bills G."/>
            <person name="Bluhm B.H."/>
            <person name="Cannon C."/>
            <person name="Castanera R."/>
            <person name="Culley D.E."/>
            <person name="Daum C."/>
            <person name="Ezra D."/>
            <person name="Gonzalez J.B."/>
            <person name="Henrissat B."/>
            <person name="Kuo A."/>
            <person name="Liang C."/>
            <person name="Lipzen A."/>
            <person name="Lutzoni F."/>
            <person name="Magnuson J."/>
            <person name="Mondo S."/>
            <person name="Nolan M."/>
            <person name="Ohm R."/>
            <person name="Pangilinan J."/>
            <person name="Park H.-J."/>
            <person name="Ramirez L."/>
            <person name="Alfaro M."/>
            <person name="Sun H."/>
            <person name="Tritt A."/>
            <person name="Yoshinaga Y."/>
            <person name="Zwiers L.-H."/>
            <person name="Turgeon B.G."/>
            <person name="Goodwin S.B."/>
            <person name="Spatafora J.W."/>
            <person name="Crous P.W."/>
            <person name="Grigoriev I.V."/>
        </authorList>
    </citation>
    <scope>NUCLEOTIDE SEQUENCE</scope>
    <source>
        <strain evidence="2 4">CBS 781.70</strain>
    </source>
</reference>
<reference evidence="4" key="2">
    <citation type="submission" date="2020-04" db="EMBL/GenBank/DDBJ databases">
        <authorList>
            <consortium name="NCBI Genome Project"/>
        </authorList>
    </citation>
    <scope>NUCLEOTIDE SEQUENCE</scope>
    <source>
        <strain evidence="4">CBS 781.70</strain>
    </source>
</reference>
<evidence type="ECO:0000256" key="1">
    <source>
        <dbReference type="SAM" id="Phobius"/>
    </source>
</evidence>
<keyword evidence="3" id="KW-1185">Reference proteome</keyword>